<organism evidence="1 2">
    <name type="scientific">Solanum bulbocastanum</name>
    <name type="common">Wild potato</name>
    <dbReference type="NCBI Taxonomy" id="147425"/>
    <lineage>
        <taxon>Eukaryota</taxon>
        <taxon>Viridiplantae</taxon>
        <taxon>Streptophyta</taxon>
        <taxon>Embryophyta</taxon>
        <taxon>Tracheophyta</taxon>
        <taxon>Spermatophyta</taxon>
        <taxon>Magnoliopsida</taxon>
        <taxon>eudicotyledons</taxon>
        <taxon>Gunneridae</taxon>
        <taxon>Pentapetalae</taxon>
        <taxon>asterids</taxon>
        <taxon>lamiids</taxon>
        <taxon>Solanales</taxon>
        <taxon>Solanaceae</taxon>
        <taxon>Solanoideae</taxon>
        <taxon>Solaneae</taxon>
        <taxon>Solanum</taxon>
    </lineage>
</organism>
<dbReference type="AlphaFoldDB" id="A0AAN8TJV1"/>
<evidence type="ECO:0000313" key="2">
    <source>
        <dbReference type="Proteomes" id="UP001371456"/>
    </source>
</evidence>
<reference evidence="1 2" key="1">
    <citation type="submission" date="2024-02" db="EMBL/GenBank/DDBJ databases">
        <title>de novo genome assembly of Solanum bulbocastanum strain 11H21.</title>
        <authorList>
            <person name="Hosaka A.J."/>
        </authorList>
    </citation>
    <scope>NUCLEOTIDE SEQUENCE [LARGE SCALE GENOMIC DNA]</scope>
    <source>
        <tissue evidence="1">Young leaves</tissue>
    </source>
</reference>
<dbReference type="EMBL" id="JBANQN010000006">
    <property type="protein sequence ID" value="KAK6786736.1"/>
    <property type="molecule type" value="Genomic_DNA"/>
</dbReference>
<gene>
    <name evidence="1" type="ORF">RDI58_015261</name>
</gene>
<protein>
    <submittedName>
        <fullName evidence="1">Uncharacterized protein</fullName>
    </submittedName>
</protein>
<sequence>MNKVDDISQRKASGWSLIHNYTSALNGTI</sequence>
<dbReference type="Proteomes" id="UP001371456">
    <property type="component" value="Unassembled WGS sequence"/>
</dbReference>
<keyword evidence="2" id="KW-1185">Reference proteome</keyword>
<proteinExistence type="predicted"/>
<name>A0AAN8TJV1_SOLBU</name>
<evidence type="ECO:0000313" key="1">
    <source>
        <dbReference type="EMBL" id="KAK6786736.1"/>
    </source>
</evidence>
<comment type="caution">
    <text evidence="1">The sequence shown here is derived from an EMBL/GenBank/DDBJ whole genome shotgun (WGS) entry which is preliminary data.</text>
</comment>
<accession>A0AAN8TJV1</accession>